<evidence type="ECO:0000256" key="3">
    <source>
        <dbReference type="ARBA" id="ARBA00022857"/>
    </source>
</evidence>
<dbReference type="GO" id="GO:0004791">
    <property type="term" value="F:thioredoxin-disulfide reductase (NADPH) activity"/>
    <property type="evidence" value="ECO:0007669"/>
    <property type="project" value="UniProtKB-EC"/>
</dbReference>
<feature type="binding site" evidence="6">
    <location>
        <position position="43"/>
    </location>
    <ligand>
        <name>FAD</name>
        <dbReference type="ChEBI" id="CHEBI:57692"/>
    </ligand>
</feature>
<name>A0A6H9YLE4_9ACTN</name>
<keyword evidence="4 6" id="KW-0560">Oxidoreductase</keyword>
<organism evidence="8 9">
    <name type="scientific">Actinomadura rudentiformis</name>
    <dbReference type="NCBI Taxonomy" id="359158"/>
    <lineage>
        <taxon>Bacteria</taxon>
        <taxon>Bacillati</taxon>
        <taxon>Actinomycetota</taxon>
        <taxon>Actinomycetes</taxon>
        <taxon>Streptosporangiales</taxon>
        <taxon>Thermomonosporaceae</taxon>
        <taxon>Actinomadura</taxon>
    </lineage>
</organism>
<dbReference type="PRINTS" id="PR00368">
    <property type="entry name" value="FADPNR"/>
</dbReference>
<feature type="binding site" evidence="6">
    <location>
        <position position="123"/>
    </location>
    <ligand>
        <name>FAD</name>
        <dbReference type="ChEBI" id="CHEBI:57692"/>
    </ligand>
</feature>
<dbReference type="GO" id="GO:0050661">
    <property type="term" value="F:NADP binding"/>
    <property type="evidence" value="ECO:0007669"/>
    <property type="project" value="UniProtKB-UniRule"/>
</dbReference>
<dbReference type="AlphaFoldDB" id="A0A6H9YLE4"/>
<feature type="domain" description="FAD/NAD(P)-binding" evidence="7">
    <location>
        <begin position="7"/>
        <end position="293"/>
    </location>
</feature>
<dbReference type="EMBL" id="WBMT01000031">
    <property type="protein sequence ID" value="KAB2340180.1"/>
    <property type="molecule type" value="Genomic_DNA"/>
</dbReference>
<evidence type="ECO:0000313" key="8">
    <source>
        <dbReference type="EMBL" id="KAB2340180.1"/>
    </source>
</evidence>
<dbReference type="PANTHER" id="PTHR48105">
    <property type="entry name" value="THIOREDOXIN REDUCTASE 1-RELATED-RELATED"/>
    <property type="match status" value="1"/>
</dbReference>
<dbReference type="SUPFAM" id="SSF51905">
    <property type="entry name" value="FAD/NAD(P)-binding domain"/>
    <property type="match status" value="1"/>
</dbReference>
<feature type="binding site" evidence="6">
    <location>
        <position position="281"/>
    </location>
    <ligand>
        <name>FAD</name>
        <dbReference type="ChEBI" id="CHEBI:57692"/>
    </ligand>
</feature>
<feature type="binding site" evidence="6">
    <location>
        <position position="48"/>
    </location>
    <ligand>
        <name>FAD</name>
        <dbReference type="ChEBI" id="CHEBI:57692"/>
    </ligand>
</feature>
<feature type="binding site" evidence="6">
    <location>
        <position position="35"/>
    </location>
    <ligand>
        <name>FAD</name>
        <dbReference type="ChEBI" id="CHEBI:57692"/>
    </ligand>
</feature>
<feature type="binding site" evidence="6">
    <location>
        <position position="88"/>
    </location>
    <ligand>
        <name>FAD</name>
        <dbReference type="ChEBI" id="CHEBI:57692"/>
    </ligand>
</feature>
<proteinExistence type="inferred from homology"/>
<evidence type="ECO:0000259" key="7">
    <source>
        <dbReference type="Pfam" id="PF07992"/>
    </source>
</evidence>
<comment type="caution">
    <text evidence="6">Lacks conserved residue(s) required for the propagation of feature annotation.</text>
</comment>
<evidence type="ECO:0000256" key="1">
    <source>
        <dbReference type="ARBA" id="ARBA00022630"/>
    </source>
</evidence>
<dbReference type="PRINTS" id="PR00469">
    <property type="entry name" value="PNDRDTASEII"/>
</dbReference>
<dbReference type="InterPro" id="IPR023753">
    <property type="entry name" value="FAD/NAD-binding_dom"/>
</dbReference>
<comment type="subunit">
    <text evidence="6">Homodimer.</text>
</comment>
<dbReference type="RefSeq" id="WP_151570045.1">
    <property type="nucleotide sequence ID" value="NZ_WBMT01000031.1"/>
</dbReference>
<sequence>MTDAERDLLVIGAGPVGLYAAYYAGFRGLSTAVVDSLPEAGGQVTAMYPEKPIYDIAGFPQVRGRDLVAGLLEQARRFDPAFVLGERAQDLERNADGTITVTTASGLRVHCRAVIISGGIGTFTPRPLPAGDGWLDRGLSYFVPSLEAHAGQDVVVVGGGDSACDWALSLEPIARSVRLVHRRTAFRAHAHSVAQLMASTVEVVTEAQVTAVRGRERVEEVEITGADGVTVRPAQAIIAALGFTANLGPIRQWGVDVSGNRYLPVDTTMSTSVPGVFAAGDITDYPGKVRLISVGFGEAATAVNNAAVLINPEEQLFPGHSTDAAPTPA</sequence>
<keyword evidence="1 6" id="KW-0285">Flavoprotein</keyword>
<reference evidence="8 9" key="1">
    <citation type="submission" date="2019-09" db="EMBL/GenBank/DDBJ databases">
        <title>Actinomadura physcomitrii sp. nov., a novel actinomycete isolated from moss [Physcomitrium sphaericum (Ludw) Fuernr].</title>
        <authorList>
            <person name="Zhuang X."/>
            <person name="Liu C."/>
        </authorList>
    </citation>
    <scope>NUCLEOTIDE SEQUENCE [LARGE SCALE GENOMIC DNA]</scope>
    <source>
        <strain evidence="8 9">HMC1</strain>
    </source>
</reference>
<comment type="cofactor">
    <cofactor evidence="6">
        <name>FAD</name>
        <dbReference type="ChEBI" id="CHEBI:57692"/>
    </cofactor>
    <text evidence="6">Binds 1 FAD per subunit.</text>
</comment>
<dbReference type="InterPro" id="IPR022890">
    <property type="entry name" value="Fd--NADP_Rdtase_type_2"/>
</dbReference>
<keyword evidence="9" id="KW-1185">Reference proteome</keyword>
<dbReference type="InterPro" id="IPR036188">
    <property type="entry name" value="FAD/NAD-bd_sf"/>
</dbReference>
<dbReference type="OrthoDB" id="9806179at2"/>
<evidence type="ECO:0000256" key="6">
    <source>
        <dbReference type="HAMAP-Rule" id="MF_01685"/>
    </source>
</evidence>
<dbReference type="GO" id="GO:0004324">
    <property type="term" value="F:ferredoxin-NADP+ reductase activity"/>
    <property type="evidence" value="ECO:0007669"/>
    <property type="project" value="UniProtKB-UniRule"/>
</dbReference>
<comment type="similarity">
    <text evidence="6">Belongs to the ferredoxin--NADP reductase type 2 family.</text>
</comment>
<dbReference type="HAMAP" id="MF_01685">
    <property type="entry name" value="FENR2"/>
    <property type="match status" value="1"/>
</dbReference>
<comment type="caution">
    <text evidence="8">The sequence shown here is derived from an EMBL/GenBank/DDBJ whole genome shotgun (WGS) entry which is preliminary data.</text>
</comment>
<dbReference type="EC" id="1.18.1.2" evidence="6"/>
<evidence type="ECO:0000256" key="4">
    <source>
        <dbReference type="ARBA" id="ARBA00023002"/>
    </source>
</evidence>
<feature type="binding site" evidence="6">
    <location>
        <position position="322"/>
    </location>
    <ligand>
        <name>FAD</name>
        <dbReference type="ChEBI" id="CHEBI:57692"/>
    </ligand>
</feature>
<evidence type="ECO:0000256" key="5">
    <source>
        <dbReference type="ARBA" id="ARBA00048132"/>
    </source>
</evidence>
<comment type="catalytic activity">
    <reaction evidence="6">
        <text>2 reduced [2Fe-2S]-[ferredoxin] + NADP(+) + H(+) = 2 oxidized [2Fe-2S]-[ferredoxin] + NADPH</text>
        <dbReference type="Rhea" id="RHEA:20125"/>
        <dbReference type="Rhea" id="RHEA-COMP:10000"/>
        <dbReference type="Rhea" id="RHEA-COMP:10001"/>
        <dbReference type="ChEBI" id="CHEBI:15378"/>
        <dbReference type="ChEBI" id="CHEBI:33737"/>
        <dbReference type="ChEBI" id="CHEBI:33738"/>
        <dbReference type="ChEBI" id="CHEBI:57783"/>
        <dbReference type="ChEBI" id="CHEBI:58349"/>
        <dbReference type="EC" id="1.18.1.2"/>
    </reaction>
</comment>
<comment type="catalytic activity">
    <reaction evidence="5">
        <text>[thioredoxin]-dithiol + NADP(+) = [thioredoxin]-disulfide + NADPH + H(+)</text>
        <dbReference type="Rhea" id="RHEA:20345"/>
        <dbReference type="Rhea" id="RHEA-COMP:10698"/>
        <dbReference type="Rhea" id="RHEA-COMP:10700"/>
        <dbReference type="ChEBI" id="CHEBI:15378"/>
        <dbReference type="ChEBI" id="CHEBI:29950"/>
        <dbReference type="ChEBI" id="CHEBI:50058"/>
        <dbReference type="ChEBI" id="CHEBI:57783"/>
        <dbReference type="ChEBI" id="CHEBI:58349"/>
        <dbReference type="EC" id="1.8.1.9"/>
    </reaction>
</comment>
<dbReference type="Gene3D" id="3.50.50.60">
    <property type="entry name" value="FAD/NAD(P)-binding domain"/>
    <property type="match status" value="2"/>
</dbReference>
<gene>
    <name evidence="8" type="ORF">F8566_45795</name>
</gene>
<accession>A0A6H9YLE4</accession>
<evidence type="ECO:0000313" key="9">
    <source>
        <dbReference type="Proteomes" id="UP000468735"/>
    </source>
</evidence>
<dbReference type="GO" id="GO:0050660">
    <property type="term" value="F:flavin adenine dinucleotide binding"/>
    <property type="evidence" value="ECO:0007669"/>
    <property type="project" value="UniProtKB-UniRule"/>
</dbReference>
<evidence type="ECO:0000256" key="2">
    <source>
        <dbReference type="ARBA" id="ARBA00022827"/>
    </source>
</evidence>
<dbReference type="Pfam" id="PF07992">
    <property type="entry name" value="Pyr_redox_2"/>
    <property type="match status" value="1"/>
</dbReference>
<dbReference type="InterPro" id="IPR050097">
    <property type="entry name" value="Ferredoxin-NADP_redctase_2"/>
</dbReference>
<protein>
    <recommendedName>
        <fullName evidence="6">Ferredoxin--NADP reductase</fullName>
        <shortName evidence="6">FNR</shortName>
        <shortName evidence="6">Fd-NADP(+) reductase</shortName>
        <ecNumber evidence="6">1.18.1.2</ecNumber>
    </recommendedName>
</protein>
<keyword evidence="3 6" id="KW-0521">NADP</keyword>
<keyword evidence="2 6" id="KW-0274">FAD</keyword>
<dbReference type="Proteomes" id="UP000468735">
    <property type="component" value="Unassembled WGS sequence"/>
</dbReference>